<dbReference type="RefSeq" id="XP_021873009.1">
    <property type="nucleotide sequence ID" value="XM_022017960.1"/>
</dbReference>
<dbReference type="Proteomes" id="UP000193218">
    <property type="component" value="Unassembled WGS sequence"/>
</dbReference>
<evidence type="ECO:0000313" key="3">
    <source>
        <dbReference type="Proteomes" id="UP000193218"/>
    </source>
</evidence>
<accession>A0A1Y1UNV2</accession>
<name>A0A1Y1UNV2_9TREE</name>
<protein>
    <recommendedName>
        <fullName evidence="1">Large ribosomal subunit protein mL59 domain-containing protein</fullName>
    </recommendedName>
</protein>
<dbReference type="EMBL" id="NBSH01000003">
    <property type="protein sequence ID" value="ORX39146.1"/>
    <property type="molecule type" value="Genomic_DNA"/>
</dbReference>
<evidence type="ECO:0000259" key="1">
    <source>
        <dbReference type="Pfam" id="PF18126"/>
    </source>
</evidence>
<dbReference type="Pfam" id="PF18126">
    <property type="entry name" value="Mitoc_mL59"/>
    <property type="match status" value="1"/>
</dbReference>
<gene>
    <name evidence="2" type="ORF">BD324DRAFT_649235</name>
</gene>
<dbReference type="GeneID" id="33559769"/>
<keyword evidence="3" id="KW-1185">Reference proteome</keyword>
<dbReference type="OrthoDB" id="18529at2759"/>
<organism evidence="2 3">
    <name type="scientific">Kockovaella imperatae</name>
    <dbReference type="NCBI Taxonomy" id="4999"/>
    <lineage>
        <taxon>Eukaryota</taxon>
        <taxon>Fungi</taxon>
        <taxon>Dikarya</taxon>
        <taxon>Basidiomycota</taxon>
        <taxon>Agaricomycotina</taxon>
        <taxon>Tremellomycetes</taxon>
        <taxon>Tremellales</taxon>
        <taxon>Cuniculitremaceae</taxon>
        <taxon>Kockovaella</taxon>
    </lineage>
</organism>
<reference evidence="2 3" key="1">
    <citation type="submission" date="2017-03" db="EMBL/GenBank/DDBJ databases">
        <title>Widespread Adenine N6-methylation of Active Genes in Fungi.</title>
        <authorList>
            <consortium name="DOE Joint Genome Institute"/>
            <person name="Mondo S.J."/>
            <person name="Dannebaum R.O."/>
            <person name="Kuo R.C."/>
            <person name="Louie K.B."/>
            <person name="Bewick A.J."/>
            <person name="Labutti K."/>
            <person name="Haridas S."/>
            <person name="Kuo A."/>
            <person name="Salamov A."/>
            <person name="Ahrendt S.R."/>
            <person name="Lau R."/>
            <person name="Bowen B.P."/>
            <person name="Lipzen A."/>
            <person name="Sullivan W."/>
            <person name="Andreopoulos W.B."/>
            <person name="Clum A."/>
            <person name="Lindquist E."/>
            <person name="Daum C."/>
            <person name="Northen T.R."/>
            <person name="Ramamoorthy G."/>
            <person name="Schmitz R.J."/>
            <person name="Gryganskyi A."/>
            <person name="Culley D."/>
            <person name="Magnuson J."/>
            <person name="James T.Y."/>
            <person name="O'Malley M.A."/>
            <person name="Stajich J.E."/>
            <person name="Spatafora J.W."/>
            <person name="Visel A."/>
            <person name="Grigoriev I.V."/>
        </authorList>
    </citation>
    <scope>NUCLEOTIDE SEQUENCE [LARGE SCALE GENOMIC DNA]</scope>
    <source>
        <strain evidence="2 3">NRRL Y-17943</strain>
    </source>
</reference>
<evidence type="ECO:0000313" key="2">
    <source>
        <dbReference type="EMBL" id="ORX39146.1"/>
    </source>
</evidence>
<dbReference type="AlphaFoldDB" id="A0A1Y1UNV2"/>
<feature type="domain" description="Large ribosomal subunit protein mL59" evidence="1">
    <location>
        <begin position="49"/>
        <end position="144"/>
    </location>
</feature>
<comment type="caution">
    <text evidence="2">The sequence shown here is derived from an EMBL/GenBank/DDBJ whole genome shotgun (WGS) entry which is preliminary data.</text>
</comment>
<dbReference type="InParanoid" id="A0A1Y1UNV2"/>
<proteinExistence type="predicted"/>
<dbReference type="STRING" id="4999.A0A1Y1UNV2"/>
<sequence length="159" mass="18886">MKKDAAYYESNINIRVPNPFLRHRRQLETEKFGEDLRPESKVVSPIARRKQVRLVRKYPALLLPPSVRNPVTPPPIKMDIEGLGVRYIRYGPDWKLFPEIKKGMYAGRAIIFKGHKRERIREVRRQEIAERVAGMDERVRKWREAKAEEKRRSTPAMPW</sequence>
<dbReference type="InterPro" id="IPR040922">
    <property type="entry name" value="Ribosomal_mL59_dom"/>
</dbReference>